<dbReference type="Proteomes" id="UP000824782">
    <property type="component" value="Unassembled WGS sequence"/>
</dbReference>
<keyword evidence="2" id="KW-1185">Reference proteome</keyword>
<sequence>MYPTMSVNNSILVSSLSLVYISNTKLIRYMESFQSFPMKASAFVYNITSSQNWSMAWCRHCTSYMLAIKKAFQEVFSVPCLPTLVGGGDHVM</sequence>
<protein>
    <submittedName>
        <fullName evidence="1">Uncharacterized protein</fullName>
    </submittedName>
</protein>
<comment type="caution">
    <text evidence="1">The sequence shown here is derived from an EMBL/GenBank/DDBJ whole genome shotgun (WGS) entry which is preliminary data.</text>
</comment>
<organism evidence="1 2">
    <name type="scientific">Engystomops pustulosus</name>
    <name type="common">Tungara frog</name>
    <name type="synonym">Physalaemus pustulosus</name>
    <dbReference type="NCBI Taxonomy" id="76066"/>
    <lineage>
        <taxon>Eukaryota</taxon>
        <taxon>Metazoa</taxon>
        <taxon>Chordata</taxon>
        <taxon>Craniata</taxon>
        <taxon>Vertebrata</taxon>
        <taxon>Euteleostomi</taxon>
        <taxon>Amphibia</taxon>
        <taxon>Batrachia</taxon>
        <taxon>Anura</taxon>
        <taxon>Neobatrachia</taxon>
        <taxon>Hyloidea</taxon>
        <taxon>Leptodactylidae</taxon>
        <taxon>Leiuperinae</taxon>
        <taxon>Engystomops</taxon>
    </lineage>
</organism>
<evidence type="ECO:0000313" key="1">
    <source>
        <dbReference type="EMBL" id="KAG8553719.1"/>
    </source>
</evidence>
<proteinExistence type="predicted"/>
<dbReference type="AlphaFoldDB" id="A0AAV6ZWM5"/>
<gene>
    <name evidence="1" type="ORF">GDO81_003525</name>
</gene>
<reference evidence="1" key="1">
    <citation type="thesis" date="2020" institute="ProQuest LLC" country="789 East Eisenhower Parkway, Ann Arbor, MI, USA">
        <title>Comparative Genomics and Chromosome Evolution.</title>
        <authorList>
            <person name="Mudd A.B."/>
        </authorList>
    </citation>
    <scope>NUCLEOTIDE SEQUENCE</scope>
    <source>
        <strain evidence="1">237g6f4</strain>
        <tissue evidence="1">Blood</tissue>
    </source>
</reference>
<name>A0AAV6ZWM5_ENGPU</name>
<accession>A0AAV6ZWM5</accession>
<dbReference type="EMBL" id="WNYA01000010">
    <property type="protein sequence ID" value="KAG8553719.1"/>
    <property type="molecule type" value="Genomic_DNA"/>
</dbReference>
<evidence type="ECO:0000313" key="2">
    <source>
        <dbReference type="Proteomes" id="UP000824782"/>
    </source>
</evidence>